<dbReference type="InterPro" id="IPR036388">
    <property type="entry name" value="WH-like_DNA-bd_sf"/>
</dbReference>
<dbReference type="InterPro" id="IPR002831">
    <property type="entry name" value="Tscrpt_reg_TrmB_N"/>
</dbReference>
<comment type="caution">
    <text evidence="2">The sequence shown here is derived from an EMBL/GenBank/DDBJ whole genome shotgun (WGS) entry which is preliminary data.</text>
</comment>
<organism evidence="2">
    <name type="scientific">marine sediment metagenome</name>
    <dbReference type="NCBI Taxonomy" id="412755"/>
    <lineage>
        <taxon>unclassified sequences</taxon>
        <taxon>metagenomes</taxon>
        <taxon>ecological metagenomes</taxon>
    </lineage>
</organism>
<evidence type="ECO:0000259" key="1">
    <source>
        <dbReference type="Pfam" id="PF01978"/>
    </source>
</evidence>
<protein>
    <recommendedName>
        <fullName evidence="1">Transcription regulator TrmB N-terminal domain-containing protein</fullName>
    </recommendedName>
</protein>
<reference evidence="2" key="1">
    <citation type="journal article" date="2015" name="Nature">
        <title>Complex archaea that bridge the gap between prokaryotes and eukaryotes.</title>
        <authorList>
            <person name="Spang A."/>
            <person name="Saw J.H."/>
            <person name="Jorgensen S.L."/>
            <person name="Zaremba-Niedzwiedzka K."/>
            <person name="Martijn J."/>
            <person name="Lind A.E."/>
            <person name="van Eijk R."/>
            <person name="Schleper C."/>
            <person name="Guy L."/>
            <person name="Ettema T.J."/>
        </authorList>
    </citation>
    <scope>NUCLEOTIDE SEQUENCE</scope>
</reference>
<dbReference type="EMBL" id="LAZR01006021">
    <property type="protein sequence ID" value="KKM95331.1"/>
    <property type="molecule type" value="Genomic_DNA"/>
</dbReference>
<dbReference type="Pfam" id="PF01978">
    <property type="entry name" value="TrmB"/>
    <property type="match status" value="1"/>
</dbReference>
<dbReference type="AlphaFoldDB" id="A0A0F9M7N3"/>
<sequence length="112" mass="13068">MSIIIFEIRTYTTLMSLGNASESILSKIMKTERENVLKTLNKLKQREWVITNNGGYSSVNPTLVIKNEIYKLRKGFLEKIEKLKTEVLPNLETMYIQNNSNHLRHDENLDLI</sequence>
<gene>
    <name evidence="2" type="ORF">LCGC14_1189310</name>
</gene>
<evidence type="ECO:0000313" key="2">
    <source>
        <dbReference type="EMBL" id="KKM95331.1"/>
    </source>
</evidence>
<name>A0A0F9M7N3_9ZZZZ</name>
<proteinExistence type="predicted"/>
<dbReference type="Gene3D" id="1.10.10.10">
    <property type="entry name" value="Winged helix-like DNA-binding domain superfamily/Winged helix DNA-binding domain"/>
    <property type="match status" value="1"/>
</dbReference>
<feature type="domain" description="Transcription regulator TrmB N-terminal" evidence="1">
    <location>
        <begin position="7"/>
        <end position="56"/>
    </location>
</feature>
<accession>A0A0F9M7N3</accession>